<dbReference type="Gene3D" id="1.20.58.320">
    <property type="entry name" value="TPR-like"/>
    <property type="match status" value="1"/>
</dbReference>
<dbReference type="RefSeq" id="WP_144387983.1">
    <property type="nucleotide sequence ID" value="NZ_CANNCB010000008.1"/>
</dbReference>
<dbReference type="AlphaFoldDB" id="A0A557P8J5"/>
<name>A0A557P8J5_9VIBR</name>
<protein>
    <submittedName>
        <fullName evidence="1">DUF924 domain-containing protein</fullName>
    </submittedName>
</protein>
<dbReference type="InterPro" id="IPR010323">
    <property type="entry name" value="DUF924"/>
</dbReference>
<dbReference type="OrthoDB" id="7593450at2"/>
<gene>
    <name evidence="1" type="ORF">FOF44_07800</name>
</gene>
<dbReference type="Pfam" id="PF06041">
    <property type="entry name" value="DUF924"/>
    <property type="match status" value="1"/>
</dbReference>
<dbReference type="SUPFAM" id="SSF48452">
    <property type="entry name" value="TPR-like"/>
    <property type="match status" value="1"/>
</dbReference>
<evidence type="ECO:0000313" key="2">
    <source>
        <dbReference type="Proteomes" id="UP000319828"/>
    </source>
</evidence>
<reference evidence="1 2" key="1">
    <citation type="submission" date="2019-07" db="EMBL/GenBank/DDBJ databases">
        <title>The draft genome sequence of Vibrio algivorus M1486.</title>
        <authorList>
            <person name="Meng X."/>
        </authorList>
    </citation>
    <scope>NUCLEOTIDE SEQUENCE [LARGE SCALE GENOMIC DNA]</scope>
    <source>
        <strain evidence="1 2">M1486</strain>
    </source>
</reference>
<proteinExistence type="predicted"/>
<dbReference type="InterPro" id="IPR011990">
    <property type="entry name" value="TPR-like_helical_dom_sf"/>
</dbReference>
<comment type="caution">
    <text evidence="1">The sequence shown here is derived from an EMBL/GenBank/DDBJ whole genome shotgun (WGS) entry which is preliminary data.</text>
</comment>
<accession>A0A557P8J5</accession>
<dbReference type="Gene3D" id="1.25.40.10">
    <property type="entry name" value="Tetratricopeptide repeat domain"/>
    <property type="match status" value="1"/>
</dbReference>
<evidence type="ECO:0000313" key="1">
    <source>
        <dbReference type="EMBL" id="TVO36972.1"/>
    </source>
</evidence>
<sequence length="178" mass="20700">MQEQVLEFWFQVLSPEQWWAKDPELDALIEYKFANLHIQAEQGDLYTWRSEPKGALAEIIILDQFSRNIYRDTPKSFASDAQALTLSQVAISQGFDQHLSQDERLFLYLPYMHSESPMIHEIAVGLFTELGLSSNLDFEYKHKEIIDRFGRYPHRNDILGRASTDAEVEFLKQPNAGF</sequence>
<organism evidence="1 2">
    <name type="scientific">Vibrio algivorus</name>
    <dbReference type="NCBI Taxonomy" id="1667024"/>
    <lineage>
        <taxon>Bacteria</taxon>
        <taxon>Pseudomonadati</taxon>
        <taxon>Pseudomonadota</taxon>
        <taxon>Gammaproteobacteria</taxon>
        <taxon>Vibrionales</taxon>
        <taxon>Vibrionaceae</taxon>
        <taxon>Vibrio</taxon>
    </lineage>
</organism>
<dbReference type="EMBL" id="VMKJ01000012">
    <property type="protein sequence ID" value="TVO36972.1"/>
    <property type="molecule type" value="Genomic_DNA"/>
</dbReference>
<dbReference type="Proteomes" id="UP000319828">
    <property type="component" value="Unassembled WGS sequence"/>
</dbReference>